<dbReference type="FunCoup" id="A0A2P5F1E5">
    <property type="interactions" value="166"/>
</dbReference>
<keyword evidence="4" id="KW-1185">Reference proteome</keyword>
<dbReference type="GO" id="GO:0007018">
    <property type="term" value="P:microtubule-based movement"/>
    <property type="evidence" value="ECO:0007669"/>
    <property type="project" value="InterPro"/>
</dbReference>
<dbReference type="Proteomes" id="UP000237000">
    <property type="component" value="Unassembled WGS sequence"/>
</dbReference>
<organism evidence="3 4">
    <name type="scientific">Trema orientale</name>
    <name type="common">Charcoal tree</name>
    <name type="synonym">Celtis orientalis</name>
    <dbReference type="NCBI Taxonomy" id="63057"/>
    <lineage>
        <taxon>Eukaryota</taxon>
        <taxon>Viridiplantae</taxon>
        <taxon>Streptophyta</taxon>
        <taxon>Embryophyta</taxon>
        <taxon>Tracheophyta</taxon>
        <taxon>Spermatophyta</taxon>
        <taxon>Magnoliopsida</taxon>
        <taxon>eudicotyledons</taxon>
        <taxon>Gunneridae</taxon>
        <taxon>Pentapetalae</taxon>
        <taxon>rosids</taxon>
        <taxon>fabids</taxon>
        <taxon>Rosales</taxon>
        <taxon>Cannabaceae</taxon>
        <taxon>Trema</taxon>
    </lineage>
</organism>
<evidence type="ECO:0000256" key="2">
    <source>
        <dbReference type="SAM" id="MobiDB-lite"/>
    </source>
</evidence>
<dbReference type="GO" id="GO:0007052">
    <property type="term" value="P:mitotic spindle organization"/>
    <property type="evidence" value="ECO:0007669"/>
    <property type="project" value="TreeGrafter"/>
</dbReference>
<evidence type="ECO:0000313" key="4">
    <source>
        <dbReference type="Proteomes" id="UP000237000"/>
    </source>
</evidence>
<dbReference type="STRING" id="63057.A0A2P5F1E5"/>
<reference evidence="4" key="1">
    <citation type="submission" date="2016-06" db="EMBL/GenBank/DDBJ databases">
        <title>Parallel loss of symbiosis genes in relatives of nitrogen-fixing non-legume Parasponia.</title>
        <authorList>
            <person name="Van Velzen R."/>
            <person name="Holmer R."/>
            <person name="Bu F."/>
            <person name="Rutten L."/>
            <person name="Van Zeijl A."/>
            <person name="Liu W."/>
            <person name="Santuari L."/>
            <person name="Cao Q."/>
            <person name="Sharma T."/>
            <person name="Shen D."/>
            <person name="Roswanjaya Y."/>
            <person name="Wardhani T."/>
            <person name="Kalhor M.S."/>
            <person name="Jansen J."/>
            <person name="Van den Hoogen J."/>
            <person name="Gungor B."/>
            <person name="Hartog M."/>
            <person name="Hontelez J."/>
            <person name="Verver J."/>
            <person name="Yang W.-C."/>
            <person name="Schijlen E."/>
            <person name="Repin R."/>
            <person name="Schilthuizen M."/>
            <person name="Schranz E."/>
            <person name="Heidstra R."/>
            <person name="Miyata K."/>
            <person name="Fedorova E."/>
            <person name="Kohlen W."/>
            <person name="Bisseling T."/>
            <person name="Smit S."/>
            <person name="Geurts R."/>
        </authorList>
    </citation>
    <scope>NUCLEOTIDE SEQUENCE [LARGE SCALE GENOMIC DNA]</scope>
    <source>
        <strain evidence="4">cv. RG33-2</strain>
    </source>
</reference>
<gene>
    <name evidence="3" type="ORF">TorRG33x02_126490</name>
</gene>
<dbReference type="PANTHER" id="PTHR47969">
    <property type="entry name" value="CHROMOSOME-ASSOCIATED KINESIN KIF4A-RELATED"/>
    <property type="match status" value="1"/>
</dbReference>
<accession>A0A2P5F1E5</accession>
<dbReference type="PANTHER" id="PTHR47969:SF6">
    <property type="entry name" value="KINESIN-LIKE PROTEIN KIN-4C"/>
    <property type="match status" value="1"/>
</dbReference>
<dbReference type="Pfam" id="PF25764">
    <property type="entry name" value="KIF21A_4th"/>
    <property type="match status" value="1"/>
</dbReference>
<sequence>MKRTKRGSKQSSVDEAQDCEKRVRELEQENNSFQKEIEELRYKLANVSSNSVTDSALKLKEDYLQKLTTLEDQVADLKKKLEAKSQFSVQRPKGDEATKRLQFDIQSLKAQKVQLQCKLKVDSLQFRLCKASLEKEILQLKRESRRNQFEMQKLLDSNQRIKMVVQRKTVEASMATKRLKELLESRKALSRRKAGARNENNPGIQGLEHEFEVTTLNELCAEYERQMEV</sequence>
<dbReference type="InParanoid" id="A0A2P5F1E5"/>
<dbReference type="GO" id="GO:0003777">
    <property type="term" value="F:microtubule motor activity"/>
    <property type="evidence" value="ECO:0007669"/>
    <property type="project" value="InterPro"/>
</dbReference>
<dbReference type="GO" id="GO:0005875">
    <property type="term" value="C:microtubule associated complex"/>
    <property type="evidence" value="ECO:0007669"/>
    <property type="project" value="TreeGrafter"/>
</dbReference>
<evidence type="ECO:0000313" key="3">
    <source>
        <dbReference type="EMBL" id="PON91610.1"/>
    </source>
</evidence>
<feature type="region of interest" description="Disordered" evidence="2">
    <location>
        <begin position="1"/>
        <end position="21"/>
    </location>
</feature>
<protein>
    <submittedName>
        <fullName evidence="3">Kinesin-like protein</fullName>
    </submittedName>
</protein>
<evidence type="ECO:0000256" key="1">
    <source>
        <dbReference type="SAM" id="Coils"/>
    </source>
</evidence>
<dbReference type="GO" id="GO:0051231">
    <property type="term" value="P:spindle elongation"/>
    <property type="evidence" value="ECO:0007669"/>
    <property type="project" value="TreeGrafter"/>
</dbReference>
<keyword evidence="1" id="KW-0175">Coiled coil</keyword>
<proteinExistence type="predicted"/>
<feature type="coiled-coil region" evidence="1">
    <location>
        <begin position="172"/>
        <end position="199"/>
    </location>
</feature>
<dbReference type="AlphaFoldDB" id="A0A2P5F1E5"/>
<comment type="caution">
    <text evidence="3">The sequence shown here is derived from an EMBL/GenBank/DDBJ whole genome shotgun (WGS) entry which is preliminary data.</text>
</comment>
<name>A0A2P5F1E5_TREOI</name>
<dbReference type="OrthoDB" id="1739830at2759"/>
<dbReference type="EMBL" id="JXTC01000073">
    <property type="protein sequence ID" value="PON91610.1"/>
    <property type="molecule type" value="Genomic_DNA"/>
</dbReference>
<dbReference type="InterPro" id="IPR027640">
    <property type="entry name" value="Kinesin-like_fam"/>
</dbReference>